<keyword evidence="9" id="KW-1185">Reference proteome</keyword>
<proteinExistence type="predicted"/>
<evidence type="ECO:0000256" key="5">
    <source>
        <dbReference type="ARBA" id="ARBA00023004"/>
    </source>
</evidence>
<dbReference type="Proteomes" id="UP001549184">
    <property type="component" value="Unassembled WGS sequence"/>
</dbReference>
<gene>
    <name evidence="8" type="ORF">ABIC75_000916</name>
</gene>
<evidence type="ECO:0000256" key="6">
    <source>
        <dbReference type="PROSITE-ProRule" id="PRU00433"/>
    </source>
</evidence>
<keyword evidence="1" id="KW-0813">Transport</keyword>
<dbReference type="PANTHER" id="PTHR33751:SF9">
    <property type="entry name" value="CYTOCHROME C4"/>
    <property type="match status" value="1"/>
</dbReference>
<dbReference type="EMBL" id="JBEPMU010000001">
    <property type="protein sequence ID" value="MET3651214.1"/>
    <property type="molecule type" value="Genomic_DNA"/>
</dbReference>
<comment type="caution">
    <text evidence="8">The sequence shown here is derived from an EMBL/GenBank/DDBJ whole genome shotgun (WGS) entry which is preliminary data.</text>
</comment>
<organism evidence="8 9">
    <name type="scientific">Dyella japonica</name>
    <dbReference type="NCBI Taxonomy" id="231455"/>
    <lineage>
        <taxon>Bacteria</taxon>
        <taxon>Pseudomonadati</taxon>
        <taxon>Pseudomonadota</taxon>
        <taxon>Gammaproteobacteria</taxon>
        <taxon>Lysobacterales</taxon>
        <taxon>Rhodanobacteraceae</taxon>
        <taxon>Dyella</taxon>
    </lineage>
</organism>
<reference evidence="8 9" key="1">
    <citation type="submission" date="2024-06" db="EMBL/GenBank/DDBJ databases">
        <title>Sorghum-associated microbial communities from plants grown in Nebraska, USA.</title>
        <authorList>
            <person name="Schachtman D."/>
        </authorList>
    </citation>
    <scope>NUCLEOTIDE SEQUENCE [LARGE SCALE GENOMIC DNA]</scope>
    <source>
        <strain evidence="8 9">1073</strain>
    </source>
</reference>
<keyword evidence="4" id="KW-0249">Electron transport</keyword>
<feature type="domain" description="Cytochrome c" evidence="7">
    <location>
        <begin position="59"/>
        <end position="149"/>
    </location>
</feature>
<keyword evidence="5 6" id="KW-0408">Iron</keyword>
<dbReference type="PANTHER" id="PTHR33751">
    <property type="entry name" value="CBB3-TYPE CYTOCHROME C OXIDASE SUBUNIT FIXP"/>
    <property type="match status" value="1"/>
</dbReference>
<dbReference type="InterPro" id="IPR009056">
    <property type="entry name" value="Cyt_c-like_dom"/>
</dbReference>
<evidence type="ECO:0000256" key="4">
    <source>
        <dbReference type="ARBA" id="ARBA00022982"/>
    </source>
</evidence>
<dbReference type="InterPro" id="IPR050597">
    <property type="entry name" value="Cytochrome_c_Oxidase_Subunit"/>
</dbReference>
<name>A0ABV2JTQ0_9GAMM</name>
<evidence type="ECO:0000256" key="1">
    <source>
        <dbReference type="ARBA" id="ARBA00022448"/>
    </source>
</evidence>
<dbReference type="SUPFAM" id="SSF46626">
    <property type="entry name" value="Cytochrome c"/>
    <property type="match status" value="2"/>
</dbReference>
<accession>A0ABV2JTQ0</accession>
<evidence type="ECO:0000256" key="2">
    <source>
        <dbReference type="ARBA" id="ARBA00022617"/>
    </source>
</evidence>
<keyword evidence="3 6" id="KW-0479">Metal-binding</keyword>
<protein>
    <submittedName>
        <fullName evidence="8">Cytochrome c553</fullName>
    </submittedName>
</protein>
<evidence type="ECO:0000313" key="8">
    <source>
        <dbReference type="EMBL" id="MET3651214.1"/>
    </source>
</evidence>
<dbReference type="PROSITE" id="PS51007">
    <property type="entry name" value="CYTC"/>
    <property type="match status" value="1"/>
</dbReference>
<sequence>MNPEYLAHALSMFKDGTRASVIMQPVAQRLSPDDMHALATYFSAQHAPLAQAQHVPSADLISAGKRLAESGGVHDVPACFSCHGSSGQGNGARFPAIAGQPMTFSIARMREFQARAKAAPPKPGSMTEVASRMDDAQIEASAAFFSVTMP</sequence>
<dbReference type="Pfam" id="PF00034">
    <property type="entry name" value="Cytochrom_C"/>
    <property type="match status" value="1"/>
</dbReference>
<evidence type="ECO:0000313" key="9">
    <source>
        <dbReference type="Proteomes" id="UP001549184"/>
    </source>
</evidence>
<dbReference type="Gene3D" id="1.10.760.10">
    <property type="entry name" value="Cytochrome c-like domain"/>
    <property type="match status" value="2"/>
</dbReference>
<keyword evidence="2 6" id="KW-0349">Heme</keyword>
<evidence type="ECO:0000256" key="3">
    <source>
        <dbReference type="ARBA" id="ARBA00022723"/>
    </source>
</evidence>
<evidence type="ECO:0000259" key="7">
    <source>
        <dbReference type="PROSITE" id="PS51007"/>
    </source>
</evidence>
<dbReference type="InterPro" id="IPR036909">
    <property type="entry name" value="Cyt_c-like_dom_sf"/>
</dbReference>